<feature type="domain" description="PAS" evidence="3">
    <location>
        <begin position="37"/>
        <end position="88"/>
    </location>
</feature>
<dbReference type="KEGG" id="mgk:FSB76_01280"/>
<dbReference type="Proteomes" id="UP000321362">
    <property type="component" value="Chromosome"/>
</dbReference>
<proteinExistence type="predicted"/>
<evidence type="ECO:0000256" key="2">
    <source>
        <dbReference type="ARBA" id="ARBA00012438"/>
    </source>
</evidence>
<dbReference type="SUPFAM" id="SSF47384">
    <property type="entry name" value="Homodimeric domain of signal transducing histidine kinase"/>
    <property type="match status" value="1"/>
</dbReference>
<dbReference type="EC" id="2.7.13.3" evidence="2"/>
<gene>
    <name evidence="4" type="ORF">FSB76_01280</name>
</gene>
<dbReference type="SMART" id="SM00091">
    <property type="entry name" value="PAS"/>
    <property type="match status" value="2"/>
</dbReference>
<dbReference type="Pfam" id="PF08448">
    <property type="entry name" value="PAS_4"/>
    <property type="match status" value="2"/>
</dbReference>
<keyword evidence="5" id="KW-1185">Reference proteome</keyword>
<evidence type="ECO:0000259" key="3">
    <source>
        <dbReference type="PROSITE" id="PS50112"/>
    </source>
</evidence>
<dbReference type="InterPro" id="IPR035965">
    <property type="entry name" value="PAS-like_dom_sf"/>
</dbReference>
<dbReference type="GO" id="GO:0000155">
    <property type="term" value="F:phosphorelay sensor kinase activity"/>
    <property type="evidence" value="ECO:0007669"/>
    <property type="project" value="InterPro"/>
</dbReference>
<dbReference type="PANTHER" id="PTHR44757">
    <property type="entry name" value="DIGUANYLATE CYCLASE DGCP"/>
    <property type="match status" value="1"/>
</dbReference>
<dbReference type="NCBIfam" id="TIGR00229">
    <property type="entry name" value="sensory_box"/>
    <property type="match status" value="2"/>
</dbReference>
<protein>
    <recommendedName>
        <fullName evidence="2">histidine kinase</fullName>
        <ecNumber evidence="2">2.7.13.3</ecNumber>
    </recommendedName>
</protein>
<dbReference type="Gene3D" id="3.30.450.20">
    <property type="entry name" value="PAS domain"/>
    <property type="match status" value="2"/>
</dbReference>
<name>A0A5B8VUS4_9SPHI</name>
<sequence>MYASLPSLLRLGTGRRFRSSQLTLTKKSKTERALAEKTAELENVLESITDAFYTVDKDWRFTYVNSEYERIQKRNRQDLLGKNIWAEFPYAAELAFYPQYHRAMAEQVSVHFEEYNPARDMWVTANAYPTASGLAIYFRDITAEKKIREQVYLDGQDLRAIINNTSDLIWSVDKQFHIITGNEAFWKRVAELTGKSAGTVTNDDFEPKLLERYIAHYQEAFTGKAFQVIRERQEETGLTIYEQLSFNPIHDQQSVIGVNCFLRDITEQQQHIRKIEKQNQCLTDIAWAQSHRVRVPLANILGLLQLFEAMGPEDQDVLQKLSAAAMDLDKVIREITGYADGNEGGNL</sequence>
<dbReference type="InterPro" id="IPR000014">
    <property type="entry name" value="PAS"/>
</dbReference>
<accession>A0A5B8VUS4</accession>
<dbReference type="CDD" id="cd00082">
    <property type="entry name" value="HisKA"/>
    <property type="match status" value="1"/>
</dbReference>
<evidence type="ECO:0000256" key="1">
    <source>
        <dbReference type="ARBA" id="ARBA00000085"/>
    </source>
</evidence>
<dbReference type="SUPFAM" id="SSF55785">
    <property type="entry name" value="PYP-like sensor domain (PAS domain)"/>
    <property type="match status" value="2"/>
</dbReference>
<dbReference type="InterPro" id="IPR013656">
    <property type="entry name" value="PAS_4"/>
</dbReference>
<dbReference type="EMBL" id="CP042437">
    <property type="protein sequence ID" value="QEC74642.1"/>
    <property type="molecule type" value="Genomic_DNA"/>
</dbReference>
<evidence type="ECO:0000313" key="5">
    <source>
        <dbReference type="Proteomes" id="UP000321362"/>
    </source>
</evidence>
<reference evidence="4 5" key="1">
    <citation type="journal article" date="2013" name="J. Microbiol.">
        <title>Mucilaginibacter ginsenosidivorax sp. nov., with ginsenoside converting activity isolated from sediment.</title>
        <authorList>
            <person name="Kim J.K."/>
            <person name="Choi T.E."/>
            <person name="Liu Q.M."/>
            <person name="Park H.Y."/>
            <person name="Yi T.H."/>
            <person name="Yoon M.H."/>
            <person name="Kim S.C."/>
            <person name="Im W.T."/>
        </authorList>
    </citation>
    <scope>NUCLEOTIDE SEQUENCE [LARGE SCALE GENOMIC DNA]</scope>
    <source>
        <strain evidence="4 5">KHI28</strain>
    </source>
</reference>
<dbReference type="CDD" id="cd00130">
    <property type="entry name" value="PAS"/>
    <property type="match status" value="1"/>
</dbReference>
<dbReference type="InterPro" id="IPR036097">
    <property type="entry name" value="HisK_dim/P_sf"/>
</dbReference>
<dbReference type="InterPro" id="IPR003661">
    <property type="entry name" value="HisK_dim/P_dom"/>
</dbReference>
<comment type="catalytic activity">
    <reaction evidence="1">
        <text>ATP + protein L-histidine = ADP + protein N-phospho-L-histidine.</text>
        <dbReference type="EC" id="2.7.13.3"/>
    </reaction>
</comment>
<evidence type="ECO:0000313" key="4">
    <source>
        <dbReference type="EMBL" id="QEC74642.1"/>
    </source>
</evidence>
<dbReference type="PANTHER" id="PTHR44757:SF2">
    <property type="entry name" value="BIOFILM ARCHITECTURE MAINTENANCE PROTEIN MBAA"/>
    <property type="match status" value="1"/>
</dbReference>
<organism evidence="4 5">
    <name type="scientific">Mucilaginibacter ginsenosidivorax</name>
    <dbReference type="NCBI Taxonomy" id="862126"/>
    <lineage>
        <taxon>Bacteria</taxon>
        <taxon>Pseudomonadati</taxon>
        <taxon>Bacteroidota</taxon>
        <taxon>Sphingobacteriia</taxon>
        <taxon>Sphingobacteriales</taxon>
        <taxon>Sphingobacteriaceae</taxon>
        <taxon>Mucilaginibacter</taxon>
    </lineage>
</organism>
<dbReference type="PROSITE" id="PS50112">
    <property type="entry name" value="PAS"/>
    <property type="match status" value="1"/>
</dbReference>
<dbReference type="AlphaFoldDB" id="A0A5B8VUS4"/>
<dbReference type="InterPro" id="IPR052155">
    <property type="entry name" value="Biofilm_reg_signaling"/>
</dbReference>